<dbReference type="EMBL" id="DSOK01000433">
    <property type="protein sequence ID" value="HEN16923.1"/>
    <property type="molecule type" value="Genomic_DNA"/>
</dbReference>
<feature type="domain" description="SHSP" evidence="3">
    <location>
        <begin position="34"/>
        <end position="147"/>
    </location>
</feature>
<comment type="similarity">
    <text evidence="1 2">Belongs to the small heat shock protein (HSP20) family.</text>
</comment>
<organism evidence="4">
    <name type="scientific">Schlesneria paludicola</name>
    <dbReference type="NCBI Taxonomy" id="360056"/>
    <lineage>
        <taxon>Bacteria</taxon>
        <taxon>Pseudomonadati</taxon>
        <taxon>Planctomycetota</taxon>
        <taxon>Planctomycetia</taxon>
        <taxon>Planctomycetales</taxon>
        <taxon>Planctomycetaceae</taxon>
        <taxon>Schlesneria</taxon>
    </lineage>
</organism>
<evidence type="ECO:0000313" key="4">
    <source>
        <dbReference type="EMBL" id="HEN16923.1"/>
    </source>
</evidence>
<dbReference type="PANTHER" id="PTHR11527">
    <property type="entry name" value="HEAT-SHOCK PROTEIN 20 FAMILY MEMBER"/>
    <property type="match status" value="1"/>
</dbReference>
<dbReference type="SUPFAM" id="SSF49764">
    <property type="entry name" value="HSP20-like chaperones"/>
    <property type="match status" value="1"/>
</dbReference>
<evidence type="ECO:0000259" key="3">
    <source>
        <dbReference type="PROSITE" id="PS01031"/>
    </source>
</evidence>
<dbReference type="InterPro" id="IPR002068">
    <property type="entry name" value="A-crystallin/Hsp20_dom"/>
</dbReference>
<dbReference type="Gene3D" id="2.60.40.790">
    <property type="match status" value="1"/>
</dbReference>
<dbReference type="PROSITE" id="PS01031">
    <property type="entry name" value="SHSP"/>
    <property type="match status" value="1"/>
</dbReference>
<proteinExistence type="inferred from homology"/>
<dbReference type="Pfam" id="PF00011">
    <property type="entry name" value="HSP20"/>
    <property type="match status" value="1"/>
</dbReference>
<dbReference type="AlphaFoldDB" id="A0A7C2K321"/>
<evidence type="ECO:0000256" key="1">
    <source>
        <dbReference type="PROSITE-ProRule" id="PRU00285"/>
    </source>
</evidence>
<evidence type="ECO:0000256" key="2">
    <source>
        <dbReference type="RuleBase" id="RU003616"/>
    </source>
</evidence>
<sequence>MAVFRWGQPWMPFQDLEREVDRLLASVSLSFQGLRFGRQYPAVNLYEVGQELVLTAELPGVSPEDLVVNVADGILTLKGCRHVPPNVSEDRYRRQERGRGAWQRSLQLPERVLEDQVTAEFLNGVLKVRLPRAPVSQPRQIKVVDGSSGISEV</sequence>
<dbReference type="InterPro" id="IPR008978">
    <property type="entry name" value="HSP20-like_chaperone"/>
</dbReference>
<dbReference type="CDD" id="cd06464">
    <property type="entry name" value="ACD_sHsps-like"/>
    <property type="match status" value="1"/>
</dbReference>
<protein>
    <submittedName>
        <fullName evidence="4">Hsp20/alpha crystallin family protein</fullName>
    </submittedName>
</protein>
<accession>A0A7C2K321</accession>
<reference evidence="4" key="1">
    <citation type="journal article" date="2020" name="mSystems">
        <title>Genome- and Community-Level Interaction Insights into Carbon Utilization and Element Cycling Functions of Hydrothermarchaeota in Hydrothermal Sediment.</title>
        <authorList>
            <person name="Zhou Z."/>
            <person name="Liu Y."/>
            <person name="Xu W."/>
            <person name="Pan J."/>
            <person name="Luo Z.H."/>
            <person name="Li M."/>
        </authorList>
    </citation>
    <scope>NUCLEOTIDE SEQUENCE [LARGE SCALE GENOMIC DNA]</scope>
    <source>
        <strain evidence="4">SpSt-339</strain>
    </source>
</reference>
<gene>
    <name evidence="4" type="ORF">ENQ76_15795</name>
</gene>
<dbReference type="InterPro" id="IPR031107">
    <property type="entry name" value="Small_HSP"/>
</dbReference>
<name>A0A7C2K321_9PLAN</name>
<comment type="caution">
    <text evidence="4">The sequence shown here is derived from an EMBL/GenBank/DDBJ whole genome shotgun (WGS) entry which is preliminary data.</text>
</comment>